<accession>A0A2P2KMH1</accession>
<name>A0A2P2KMH1_RHIMU</name>
<protein>
    <submittedName>
        <fullName evidence="1">Uncharacterized protein MANES_09G159400</fullName>
    </submittedName>
</protein>
<sequence>MPLSLRGLVICKPQLCFPVFILFLKVPHNATLLVSHSTAHSHTMLFLNMVQEQQGITKHRKQLGKAILVLYINKAHWQTSDEGQCCVSDNSDVTSPFNLSTVPIFDESTVPWLLSAYSNSSSLSCWVGCGNKDTFE</sequence>
<reference evidence="1" key="1">
    <citation type="submission" date="2018-02" db="EMBL/GenBank/DDBJ databases">
        <title>Rhizophora mucronata_Transcriptome.</title>
        <authorList>
            <person name="Meera S.P."/>
            <person name="Sreeshan A."/>
            <person name="Augustine A."/>
        </authorList>
    </citation>
    <scope>NUCLEOTIDE SEQUENCE</scope>
    <source>
        <tissue evidence="1">Leaf</tissue>
    </source>
</reference>
<proteinExistence type="predicted"/>
<dbReference type="AlphaFoldDB" id="A0A2P2KMH1"/>
<evidence type="ECO:0000313" key="1">
    <source>
        <dbReference type="EMBL" id="MBX06918.1"/>
    </source>
</evidence>
<organism evidence="1">
    <name type="scientific">Rhizophora mucronata</name>
    <name type="common">Asiatic mangrove</name>
    <dbReference type="NCBI Taxonomy" id="61149"/>
    <lineage>
        <taxon>Eukaryota</taxon>
        <taxon>Viridiplantae</taxon>
        <taxon>Streptophyta</taxon>
        <taxon>Embryophyta</taxon>
        <taxon>Tracheophyta</taxon>
        <taxon>Spermatophyta</taxon>
        <taxon>Magnoliopsida</taxon>
        <taxon>eudicotyledons</taxon>
        <taxon>Gunneridae</taxon>
        <taxon>Pentapetalae</taxon>
        <taxon>rosids</taxon>
        <taxon>fabids</taxon>
        <taxon>Malpighiales</taxon>
        <taxon>Rhizophoraceae</taxon>
        <taxon>Rhizophora</taxon>
    </lineage>
</organism>
<dbReference type="EMBL" id="GGEC01026434">
    <property type="protein sequence ID" value="MBX06918.1"/>
    <property type="molecule type" value="Transcribed_RNA"/>
</dbReference>